<feature type="compositionally biased region" description="Low complexity" evidence="1">
    <location>
        <begin position="614"/>
        <end position="642"/>
    </location>
</feature>
<evidence type="ECO:0008006" key="4">
    <source>
        <dbReference type="Google" id="ProtNLM"/>
    </source>
</evidence>
<evidence type="ECO:0000313" key="3">
    <source>
        <dbReference type="Proteomes" id="UP001556367"/>
    </source>
</evidence>
<protein>
    <recommendedName>
        <fullName evidence="4">THO complex subunit 1</fullName>
    </recommendedName>
</protein>
<gene>
    <name evidence="2" type="ORF">HGRIS_008544</name>
</gene>
<proteinExistence type="predicted"/>
<name>A0ABR3J8Q3_9AGAR</name>
<dbReference type="PANTHER" id="PTHR13265">
    <property type="entry name" value="THO COMPLEX SUBUNIT 1"/>
    <property type="match status" value="1"/>
</dbReference>
<reference evidence="3" key="1">
    <citation type="submission" date="2024-06" db="EMBL/GenBank/DDBJ databases">
        <title>Multi-omics analyses provide insights into the biosynthesis of the anticancer antibiotic pleurotin in Hohenbuehelia grisea.</title>
        <authorList>
            <person name="Weaver J.A."/>
            <person name="Alberti F."/>
        </authorList>
    </citation>
    <scope>NUCLEOTIDE SEQUENCE [LARGE SCALE GENOMIC DNA]</scope>
    <source>
        <strain evidence="3">T-177</strain>
    </source>
</reference>
<dbReference type="Proteomes" id="UP001556367">
    <property type="component" value="Unassembled WGS sequence"/>
</dbReference>
<evidence type="ECO:0000256" key="1">
    <source>
        <dbReference type="SAM" id="MobiDB-lite"/>
    </source>
</evidence>
<feature type="region of interest" description="Disordered" evidence="1">
    <location>
        <begin position="701"/>
        <end position="783"/>
    </location>
</feature>
<organism evidence="2 3">
    <name type="scientific">Hohenbuehelia grisea</name>
    <dbReference type="NCBI Taxonomy" id="104357"/>
    <lineage>
        <taxon>Eukaryota</taxon>
        <taxon>Fungi</taxon>
        <taxon>Dikarya</taxon>
        <taxon>Basidiomycota</taxon>
        <taxon>Agaricomycotina</taxon>
        <taxon>Agaricomycetes</taxon>
        <taxon>Agaricomycetidae</taxon>
        <taxon>Agaricales</taxon>
        <taxon>Pleurotineae</taxon>
        <taxon>Pleurotaceae</taxon>
        <taxon>Hohenbuehelia</taxon>
    </lineage>
</organism>
<accession>A0ABR3J8Q3</accession>
<dbReference type="EMBL" id="JASNQZ010000011">
    <property type="protein sequence ID" value="KAL0951887.1"/>
    <property type="molecule type" value="Genomic_DNA"/>
</dbReference>
<keyword evidence="3" id="KW-1185">Reference proteome</keyword>
<feature type="region of interest" description="Disordered" evidence="1">
    <location>
        <begin position="198"/>
        <end position="250"/>
    </location>
</feature>
<sequence length="783" mass="86796">MSFKLQPHLDALLESLSTQPQPVKRGTLDELVEKVLEDTKSSGSSENRKSQWEYLLKLEVFNVAATEGSALKNEDDSYYNRLRDRLDLILTFTEHDACDQVFPFNVLQDLLETQTISSCSHIFSWLESRSPRLIKDMIPQKGKALNLLRMLNDLLRRLSKTGAATTFCGRILIFLSGVFPPGERSGVNLRGEYGPAWEDVAEQNKPSTSEESSSKEEDKEVAKVEGESPDKMDVDESKPGETASASKPPDKKEEFYRTFWSLQAFFARPAILATPGKFAELQGAVNVVFPVIKEAAAKERLMMGSRLAGGQGSSLKRKRDQEIPEDIPTKDYFFAKFLTSPDLLDLEIADTHFRRQLLFQLIILLNHLLTFTKASKAVWATPRNRSLQIDFELTEPQWVQDTIMKAMEELRQGGPGGRAFAETAAVISERERNWVKWKNEMCAPFDKQPWVEEVDGEKVGLFEATREGRAKLREPSKDWEWSHGTEALSEIWEMGYRDLSDLQTPFQAGDVKDFVKKIKLEDNRIAMRQKHLQANADRLAARLAAQRSKVESPAPAPVAAPEPKETQQPPVVAQKFVEPARPSTPSSLHPSLPAKPGSSPARQPSSPSKKLETASPGPSVLAPPAAAAQLAPATASPAPVPAPAVVAPKITDEQILKYEETKTRWTWLALRTARDQYLQFFGRIGTGDIVLLAQEIEKAQQEALKPEDPSKSEEPSSSGVSAGITITVESEPTVEEASGKTGPAVDVDMSESEAKPLNDTNTGTATTTEMEADVEGDVKMEDR</sequence>
<evidence type="ECO:0000313" key="2">
    <source>
        <dbReference type="EMBL" id="KAL0951887.1"/>
    </source>
</evidence>
<feature type="compositionally biased region" description="Low complexity" evidence="1">
    <location>
        <begin position="543"/>
        <end position="553"/>
    </location>
</feature>
<feature type="region of interest" description="Disordered" evidence="1">
    <location>
        <begin position="543"/>
        <end position="642"/>
    </location>
</feature>
<feature type="compositionally biased region" description="Basic and acidic residues" evidence="1">
    <location>
        <begin position="212"/>
        <end position="239"/>
    </location>
</feature>
<dbReference type="PANTHER" id="PTHR13265:SF0">
    <property type="entry name" value="HPR1"/>
    <property type="match status" value="1"/>
</dbReference>
<dbReference type="InterPro" id="IPR021861">
    <property type="entry name" value="THO_THOC1"/>
</dbReference>
<comment type="caution">
    <text evidence="2">The sequence shown here is derived from an EMBL/GenBank/DDBJ whole genome shotgun (WGS) entry which is preliminary data.</text>
</comment>
<dbReference type="Pfam" id="PF11957">
    <property type="entry name" value="efThoc1"/>
    <property type="match status" value="1"/>
</dbReference>
<feature type="compositionally biased region" description="Basic and acidic residues" evidence="1">
    <location>
        <begin position="701"/>
        <end position="714"/>
    </location>
</feature>
<feature type="compositionally biased region" description="Low complexity" evidence="1">
    <location>
        <begin position="583"/>
        <end position="592"/>
    </location>
</feature>